<evidence type="ECO:0000313" key="5">
    <source>
        <dbReference type="EMBL" id="POW02393.1"/>
    </source>
</evidence>
<proteinExistence type="predicted"/>
<keyword evidence="3" id="KW-0732">Signal</keyword>
<dbReference type="InterPro" id="IPR011583">
    <property type="entry name" value="Chitinase_II/V-like_cat"/>
</dbReference>
<dbReference type="InterPro" id="IPR056948">
    <property type="entry name" value="PNGaseA_N"/>
</dbReference>
<evidence type="ECO:0000256" key="2">
    <source>
        <dbReference type="SAM" id="Phobius"/>
    </source>
</evidence>
<dbReference type="GO" id="GO:0008061">
    <property type="term" value="F:chitin binding"/>
    <property type="evidence" value="ECO:0007669"/>
    <property type="project" value="InterPro"/>
</dbReference>
<dbReference type="VEuPathDB" id="FungiDB:PSHT_00271"/>
<feature type="region of interest" description="Disordered" evidence="1">
    <location>
        <begin position="959"/>
        <end position="982"/>
    </location>
</feature>
<dbReference type="Pfam" id="PF25156">
    <property type="entry name" value="PNGase_A_C"/>
    <property type="match status" value="1"/>
</dbReference>
<dbReference type="GO" id="GO:0005975">
    <property type="term" value="P:carbohydrate metabolic process"/>
    <property type="evidence" value="ECO:0007669"/>
    <property type="project" value="InterPro"/>
</dbReference>
<feature type="transmembrane region" description="Helical" evidence="2">
    <location>
        <begin position="1003"/>
        <end position="1023"/>
    </location>
</feature>
<keyword evidence="2" id="KW-1133">Transmembrane helix</keyword>
<evidence type="ECO:0000259" key="4">
    <source>
        <dbReference type="SMART" id="SM00636"/>
    </source>
</evidence>
<keyword evidence="2" id="KW-0812">Transmembrane</keyword>
<dbReference type="VEuPathDB" id="FungiDB:PSTT_11852"/>
<evidence type="ECO:0000256" key="3">
    <source>
        <dbReference type="SAM" id="SignalP"/>
    </source>
</evidence>
<dbReference type="Gene3D" id="3.20.20.80">
    <property type="entry name" value="Glycosidases"/>
    <property type="match status" value="2"/>
</dbReference>
<keyword evidence="6" id="KW-1185">Reference proteome</keyword>
<dbReference type="SMART" id="SM00636">
    <property type="entry name" value="Glyco_18"/>
    <property type="match status" value="1"/>
</dbReference>
<organism evidence="5 6">
    <name type="scientific">Puccinia striiformis</name>
    <dbReference type="NCBI Taxonomy" id="27350"/>
    <lineage>
        <taxon>Eukaryota</taxon>
        <taxon>Fungi</taxon>
        <taxon>Dikarya</taxon>
        <taxon>Basidiomycota</taxon>
        <taxon>Pucciniomycotina</taxon>
        <taxon>Pucciniomycetes</taxon>
        <taxon>Pucciniales</taxon>
        <taxon>Pucciniaceae</taxon>
        <taxon>Puccinia</taxon>
    </lineage>
</organism>
<feature type="domain" description="Chitinase II/V-like catalytic" evidence="4">
    <location>
        <begin position="42"/>
        <end position="357"/>
    </location>
</feature>
<accession>A0A2S4UYQ6</accession>
<feature type="chain" id="PRO_5015676409" description="Chitinase II/V-like catalytic domain-containing protein" evidence="3">
    <location>
        <begin position="21"/>
        <end position="1028"/>
    </location>
</feature>
<dbReference type="AlphaFoldDB" id="A0A2S4UYQ6"/>
<dbReference type="VEuPathDB" id="FungiDB:PSHT_00269"/>
<dbReference type="EMBL" id="PKSL01000143">
    <property type="protein sequence ID" value="POW02393.1"/>
    <property type="molecule type" value="Genomic_DNA"/>
</dbReference>
<feature type="signal peptide" evidence="3">
    <location>
        <begin position="1"/>
        <end position="20"/>
    </location>
</feature>
<dbReference type="Pfam" id="PF00704">
    <property type="entry name" value="Glyco_hydro_18"/>
    <property type="match status" value="1"/>
</dbReference>
<keyword evidence="2" id="KW-0472">Membrane</keyword>
<name>A0A2S4UYQ6_9BASI</name>
<dbReference type="Proteomes" id="UP000239156">
    <property type="component" value="Unassembled WGS sequence"/>
</dbReference>
<evidence type="ECO:0000313" key="6">
    <source>
        <dbReference type="Proteomes" id="UP000239156"/>
    </source>
</evidence>
<evidence type="ECO:0000256" key="1">
    <source>
        <dbReference type="SAM" id="MobiDB-lite"/>
    </source>
</evidence>
<dbReference type="PANTHER" id="PTHR31104">
    <property type="entry name" value="PEPTIDE-N4-(N-ACETYL-BETA-GLUCOSAMINYL)ASPARAGINE AMIDASE A PROTEIN"/>
    <property type="match status" value="1"/>
</dbReference>
<sequence length="1028" mass="113574">MLSHLAAIWTILALLPSIKSDPFNQPDPSLTKPLPQPGNQKYVTIGYYEATRSQYQQPTHINWRHYTHMVFNGAWPIDQFQFTFGSDDQNRQAVNDMKQFVNSAQQNYVKPLLAVGENKVQSSFRTTSAALQMKISVGAGCNNRSPNDVVNFGYFAQEFKNVWNEGSLIVRANFNGFIGATGNYATSEEASCSLKMSTTLTSWHTMAILETKEKDLFHGFPNSKLILGFTGYGRVFYLPDPGFNMKNGISQVAYGAAPAGGWTDNLNGTMDACGQKRGYEGTYLLNEIMDNGWLAPDGVTSTDVLTRYWDDCAKQPYLFNQQYLLVYDDPGSLKFKSNYARGSGLAGISFYYSMGFPSLFLQYFAGGSRPKQDISQFSSSSNFQFLHIEDLTLPGMIKVLLPCIILSVLLNLPTTVLSHGGPSKLHTRQVVAGPSALRNLEVREPPVVPQSKPCNQVLLEYTFANSYGNPANTIYMPPKDCGPPSDWASVIFNLTTTSAGRQYDRLGRLFINDIEIWRTSTAEPTPTGIIWTMTRDVSKYIPLLSSPGLLSLDIGNIVDKSVNLTGAFEVTLSAKFYPSTQLFPTSKKADKIINWGRGTGSNMSQFLTFPQNLESAFVELFASGAAQEEFWYTNVPDEYSKQLDPDNTGNVVVGKGSFREVQVWIAVLLGLHILFLSYIPGGILMSWWRPIAGIGAFDAPTYILDISPFIPYLSDSKAHNFTMIVEGQGENRSINSEWIFSGSVFMTLDPSGARTTGDIISYSTDSNTTVDPSPKGLNFSPDTDSNDSINFVTESYRKLSISSILITGSGEPRLVKFEQDFSYMNEQSWIPRGDYQSVSLSSKGTSFSTHDDRVITKDSFDFPFNLNISTVAVAKANQTKIVGNLTHTFRRSQSFSLSSNLGQVNIDTTQRSGGELLLNSNGRVIGGLGRTAQSFIYNDGRNETYTRNIEVSNVTDVVKDEESGTLSPPHTSKSNVLSNLPQDGDDIEGCPCRVLRKASKQILTVYSFNAASNFMIVSLISLLTSSRF</sequence>
<reference evidence="5" key="1">
    <citation type="submission" date="2017-12" db="EMBL/GenBank/DDBJ databases">
        <title>Gene loss provides genomic basis for host adaptation in cereal stripe rust fungi.</title>
        <authorList>
            <person name="Xia C."/>
        </authorList>
    </citation>
    <scope>NUCLEOTIDE SEQUENCE [LARGE SCALE GENOMIC DNA]</scope>
    <source>
        <strain evidence="5">93-210</strain>
    </source>
</reference>
<dbReference type="InterPro" id="IPR021102">
    <property type="entry name" value="PNGase_A"/>
</dbReference>
<dbReference type="Gene3D" id="3.10.50.10">
    <property type="match status" value="1"/>
</dbReference>
<protein>
    <recommendedName>
        <fullName evidence="4">Chitinase II/V-like catalytic domain-containing protein</fullName>
    </recommendedName>
</protein>
<dbReference type="SUPFAM" id="SSF51445">
    <property type="entry name" value="(Trans)glycosidases"/>
    <property type="match status" value="1"/>
</dbReference>
<dbReference type="Pfam" id="PF12222">
    <property type="entry name" value="PNGaseA"/>
    <property type="match status" value="1"/>
</dbReference>
<gene>
    <name evidence="5" type="ORF">PSTT_11852</name>
</gene>
<feature type="transmembrane region" description="Helical" evidence="2">
    <location>
        <begin position="661"/>
        <end position="679"/>
    </location>
</feature>
<dbReference type="InterPro" id="IPR001223">
    <property type="entry name" value="Glyco_hydro18_cat"/>
</dbReference>
<comment type="caution">
    <text evidence="5">The sequence shown here is derived from an EMBL/GenBank/DDBJ whole genome shotgun (WGS) entry which is preliminary data.</text>
</comment>
<dbReference type="InterPro" id="IPR017853">
    <property type="entry name" value="GH"/>
</dbReference>
<dbReference type="InterPro" id="IPR029070">
    <property type="entry name" value="Chitinase_insertion_sf"/>
</dbReference>
<feature type="compositionally biased region" description="Polar residues" evidence="1">
    <location>
        <begin position="964"/>
        <end position="981"/>
    </location>
</feature>